<protein>
    <submittedName>
        <fullName evidence="3">Glycosyltransferase</fullName>
    </submittedName>
</protein>
<dbReference type="Pfam" id="PF00534">
    <property type="entry name" value="Glycos_transf_1"/>
    <property type="match status" value="1"/>
</dbReference>
<dbReference type="InterPro" id="IPR008928">
    <property type="entry name" value="6-hairpin_glycosidase_sf"/>
</dbReference>
<evidence type="ECO:0000259" key="2">
    <source>
        <dbReference type="Pfam" id="PF13439"/>
    </source>
</evidence>
<dbReference type="Gene3D" id="3.40.50.2000">
    <property type="entry name" value="Glycogen Phosphorylase B"/>
    <property type="match status" value="2"/>
</dbReference>
<gene>
    <name evidence="3" type="ORF">MNBD_GAMMA14-2116</name>
</gene>
<name>A0A3B0YRW5_9ZZZZ</name>
<accession>A0A3B0YRW5</accession>
<dbReference type="CDD" id="cd03822">
    <property type="entry name" value="GT4_mannosyltransferase-like"/>
    <property type="match status" value="1"/>
</dbReference>
<organism evidence="3">
    <name type="scientific">hydrothermal vent metagenome</name>
    <dbReference type="NCBI Taxonomy" id="652676"/>
    <lineage>
        <taxon>unclassified sequences</taxon>
        <taxon>metagenomes</taxon>
        <taxon>ecological metagenomes</taxon>
    </lineage>
</organism>
<feature type="domain" description="Glycosyltransferase subfamily 4-like N-terminal" evidence="2">
    <location>
        <begin position="93"/>
        <end position="183"/>
    </location>
</feature>
<dbReference type="InterPro" id="IPR001296">
    <property type="entry name" value="Glyco_trans_1"/>
</dbReference>
<dbReference type="Pfam" id="PF13439">
    <property type="entry name" value="Glyco_transf_4"/>
    <property type="match status" value="1"/>
</dbReference>
<dbReference type="EMBL" id="UOFM01000239">
    <property type="protein sequence ID" value="VAW77982.1"/>
    <property type="molecule type" value="Genomic_DNA"/>
</dbReference>
<dbReference type="GO" id="GO:0016757">
    <property type="term" value="F:glycosyltransferase activity"/>
    <property type="evidence" value="ECO:0007669"/>
    <property type="project" value="InterPro"/>
</dbReference>
<keyword evidence="3" id="KW-0808">Transferase</keyword>
<dbReference type="GO" id="GO:0005975">
    <property type="term" value="P:carbohydrate metabolic process"/>
    <property type="evidence" value="ECO:0007669"/>
    <property type="project" value="InterPro"/>
</dbReference>
<sequence>MGNSDTTGSKPEWEALRSIVLIGNHLPRQCGIATFTTHLLESIALNAPDKACWAVAMNDKSTGYAYPSQVRFEINQSQLNEYSLAADLCNLNQVDVICLQHEYGIFGGKRGSFIIELLRNLNMPVVTTLHTILKDPNLQDRHIMMQLAEFSDRLVVMSERSVEFLRDIYQVPEEKIALIHHGIPDVPFIESDAYKDKFGVSGKKILLTFGLLSPGKGIEVVIDALPEIVKAHPQTIYMVVGATHPHLKAEQGEDYRNSLHLRAKALGVADHIVFHDRFVADEDLLEFIGAADIYVTPYQNEAQIISGTLAYALGMGKAVVSTPYWHAQELLADDRGRLIPFRDPVALAREVIDLLDHPDECRAVQERAYRYGRKMIWSNVGRRYLDIFAEAKRQRLRKNVPERRLETLGLRQQRLPEIKLEYLRRMTDDTGMLQHAKYTVPDRTHGYCVDDNARALIVVVTLQDLQPLDSALSSPAAIYLSFLGHAFNSQTGRFRNFMSYDRRWLEEAGSEDSHGRAVWGLGVEVALGRDKGLVGFAVDLFHRALGATEHFTAPRAMAFAIIGIHAYLSRYSGDSRAKRMRKILSDRLMQKFRDCATEDWPWCEDTLTYDNARLPQALLLSGQWLPDREMLDTGLRALDWLKQVQTDAKGQHFSAIGNHGWFPKGSEKAQFDQQPIEAAAMVDACIEAFNCTRDEEWVAYAYRCLNWYQGENDLRVPLYDHATGGCRDGLEAQGANENQGAESTLCWLMALLAIYNHRGWDQVTLGDESARPDVQNVSSE</sequence>
<reference evidence="3" key="1">
    <citation type="submission" date="2018-06" db="EMBL/GenBank/DDBJ databases">
        <authorList>
            <person name="Zhirakovskaya E."/>
        </authorList>
    </citation>
    <scope>NUCLEOTIDE SEQUENCE</scope>
</reference>
<dbReference type="PANTHER" id="PTHR12526">
    <property type="entry name" value="GLYCOSYLTRANSFERASE"/>
    <property type="match status" value="1"/>
</dbReference>
<dbReference type="SUPFAM" id="SSF53756">
    <property type="entry name" value="UDP-Glycosyltransferase/glycogen phosphorylase"/>
    <property type="match status" value="1"/>
</dbReference>
<evidence type="ECO:0000259" key="1">
    <source>
        <dbReference type="Pfam" id="PF00534"/>
    </source>
</evidence>
<proteinExistence type="predicted"/>
<dbReference type="SUPFAM" id="SSF48208">
    <property type="entry name" value="Six-hairpin glycosidases"/>
    <property type="match status" value="1"/>
</dbReference>
<dbReference type="InterPro" id="IPR028098">
    <property type="entry name" value="Glyco_trans_4-like_N"/>
</dbReference>
<dbReference type="PANTHER" id="PTHR12526:SF572">
    <property type="entry name" value="BLL5144 PROTEIN"/>
    <property type="match status" value="1"/>
</dbReference>
<feature type="domain" description="Glycosyl transferase family 1" evidence="1">
    <location>
        <begin position="195"/>
        <end position="370"/>
    </location>
</feature>
<dbReference type="AlphaFoldDB" id="A0A3B0YRW5"/>
<evidence type="ECO:0000313" key="3">
    <source>
        <dbReference type="EMBL" id="VAW77982.1"/>
    </source>
</evidence>